<evidence type="ECO:0000313" key="5">
    <source>
        <dbReference type="Proteomes" id="UP000255421"/>
    </source>
</evidence>
<keyword evidence="5" id="KW-1185">Reference proteome</keyword>
<organism evidence="3 4">
    <name type="scientific">Halopelagius longus</name>
    <dbReference type="NCBI Taxonomy" id="1236180"/>
    <lineage>
        <taxon>Archaea</taxon>
        <taxon>Methanobacteriati</taxon>
        <taxon>Methanobacteriota</taxon>
        <taxon>Stenosarchaea group</taxon>
        <taxon>Halobacteria</taxon>
        <taxon>Halobacteriales</taxon>
        <taxon>Haloferacaceae</taxon>
    </lineage>
</organism>
<dbReference type="EMBL" id="QQST01000001">
    <property type="protein sequence ID" value="RDI72302.1"/>
    <property type="molecule type" value="Genomic_DNA"/>
</dbReference>
<reference evidence="2 5" key="3">
    <citation type="submission" date="2018-07" db="EMBL/GenBank/DDBJ databases">
        <title>Genome sequence of extremly halophilic archaeon Halopelagius longus strain BC12-B1.</title>
        <authorList>
            <person name="Zhang X."/>
        </authorList>
    </citation>
    <scope>NUCLEOTIDE SEQUENCE [LARGE SCALE GENOMIC DNA]</scope>
    <source>
        <strain evidence="2 5">BC12-B1</strain>
    </source>
</reference>
<evidence type="ECO:0000259" key="1">
    <source>
        <dbReference type="Pfam" id="PF26490"/>
    </source>
</evidence>
<dbReference type="PROSITE" id="PS51257">
    <property type="entry name" value="PROKAR_LIPOPROTEIN"/>
    <property type="match status" value="1"/>
</dbReference>
<evidence type="ECO:0000313" key="4">
    <source>
        <dbReference type="Proteomes" id="UP000199289"/>
    </source>
</evidence>
<protein>
    <recommendedName>
        <fullName evidence="1">DUF8159 domain-containing protein</fullName>
    </recommendedName>
</protein>
<proteinExistence type="predicted"/>
<dbReference type="Proteomes" id="UP000255421">
    <property type="component" value="Unassembled WGS sequence"/>
</dbReference>
<evidence type="ECO:0000313" key="2">
    <source>
        <dbReference type="EMBL" id="RDI72302.1"/>
    </source>
</evidence>
<dbReference type="Proteomes" id="UP000199289">
    <property type="component" value="Unassembled WGS sequence"/>
</dbReference>
<evidence type="ECO:0000313" key="3">
    <source>
        <dbReference type="EMBL" id="SDQ10691.1"/>
    </source>
</evidence>
<feature type="domain" description="DUF8159" evidence="1">
    <location>
        <begin position="67"/>
        <end position="178"/>
    </location>
</feature>
<dbReference type="OrthoDB" id="204894at2157"/>
<dbReference type="RefSeq" id="WP_092532209.1">
    <property type="nucleotide sequence ID" value="NZ_FNKQ01000001.1"/>
</dbReference>
<dbReference type="InterPro" id="IPR058473">
    <property type="entry name" value="DUF8159"/>
</dbReference>
<reference evidence="3" key="1">
    <citation type="submission" date="2016-10" db="EMBL/GenBank/DDBJ databases">
        <authorList>
            <person name="de Groot N.N."/>
        </authorList>
    </citation>
    <scope>NUCLEOTIDE SEQUENCE [LARGE SCALE GENOMIC DNA]</scope>
    <source>
        <strain evidence="3">CGMCC 1.12397</strain>
    </source>
</reference>
<dbReference type="Pfam" id="PF26490">
    <property type="entry name" value="DUF8159"/>
    <property type="match status" value="1"/>
</dbReference>
<dbReference type="AlphaFoldDB" id="A0A1H0Y6I3"/>
<sequence>MNRRTFLGNGLAVGSLVALAGCTEQTLKAGKSQVKSLDELYRYEEVSLPVRQRFELVEEGVHRAEGAEIATPDDFEAFLDEHGFAVEGVSEETKAGKPILSLEYAVDDETGRGRALEVGTVAGAYAALLEAEFDGEKLDATLLDPEGAEFGEFTVRTDAAERYNEGEISAATYGKEAMKELQST</sequence>
<accession>A0A1H0Y6I3</accession>
<dbReference type="EMBL" id="FNKQ01000001">
    <property type="protein sequence ID" value="SDQ10691.1"/>
    <property type="molecule type" value="Genomic_DNA"/>
</dbReference>
<gene>
    <name evidence="2" type="ORF">DWB78_11595</name>
    <name evidence="3" type="ORF">SAMN05216278_0431</name>
</gene>
<reference evidence="4" key="2">
    <citation type="submission" date="2016-10" db="EMBL/GenBank/DDBJ databases">
        <authorList>
            <person name="Varghese N."/>
            <person name="Submissions S."/>
        </authorList>
    </citation>
    <scope>NUCLEOTIDE SEQUENCE [LARGE SCALE GENOMIC DNA]</scope>
    <source>
        <strain evidence="4">CGMCC 1.12397</strain>
    </source>
</reference>
<name>A0A1H0Y6I3_9EURY</name>